<keyword evidence="3" id="KW-0238">DNA-binding</keyword>
<dbReference type="Pfam" id="PF07282">
    <property type="entry name" value="Cas12f1-like_TNB"/>
    <property type="match status" value="1"/>
</dbReference>
<organism evidence="8 9">
    <name type="scientific">Rhodococcus qingshengii</name>
    <dbReference type="NCBI Taxonomy" id="334542"/>
    <lineage>
        <taxon>Bacteria</taxon>
        <taxon>Bacillati</taxon>
        <taxon>Actinomycetota</taxon>
        <taxon>Actinomycetes</taxon>
        <taxon>Mycobacteriales</taxon>
        <taxon>Nocardiaceae</taxon>
        <taxon>Rhodococcus</taxon>
        <taxon>Rhodococcus erythropolis group</taxon>
    </lineage>
</organism>
<dbReference type="InterPro" id="IPR001959">
    <property type="entry name" value="Transposase"/>
</dbReference>
<dbReference type="GO" id="GO:0006310">
    <property type="term" value="P:DNA recombination"/>
    <property type="evidence" value="ECO:0007669"/>
    <property type="project" value="UniProtKB-KW"/>
</dbReference>
<accession>A0AAW6LXY8</accession>
<evidence type="ECO:0000259" key="6">
    <source>
        <dbReference type="Pfam" id="PF01385"/>
    </source>
</evidence>
<evidence type="ECO:0000256" key="1">
    <source>
        <dbReference type="ARBA" id="ARBA00008761"/>
    </source>
</evidence>
<gene>
    <name evidence="8" type="ORF">PXH69_28890</name>
</gene>
<evidence type="ECO:0000256" key="5">
    <source>
        <dbReference type="SAM" id="MobiDB-lite"/>
    </source>
</evidence>
<keyword evidence="2" id="KW-0815">Transposition</keyword>
<sequence>MSIVQRVYPVEGAQLDVLVMHCDHARYVYNLGLEQRSWWTPSRRHFRQKVTAASQMRDLTEARREFDWLRAGSTVVQQGALRDLDRAFTNFFARRAGYPTFKKHSNARHGFVVRDLTVRRINRRWGEIVVPKAGWVRFRISRAWTDIAAATSARVAVTNGRWTVSLTTPPAARKIADTAAVVGIDRGVANSVATSDGRMFHAPGFTVGEQVRFVALQRRLARQQKGSANRDRTKAQLGRLRLRLADRRGDWVEQTTTELASTYCAAAVENLPIGNMTRRAKPKPDPDRPGGFLPNGGRAKSGLNRAILASCWGKFAQRLDHKMSVVAVPAAYTSQQCSNCGHTCPENRDSQAVFRCQGCGFEHHADTNAAINIRDRAFNVEHQPAGSLGDRVHQSRKRAAPTTSVA</sequence>
<evidence type="ECO:0000259" key="7">
    <source>
        <dbReference type="Pfam" id="PF07282"/>
    </source>
</evidence>
<keyword evidence="4" id="KW-0233">DNA recombination</keyword>
<dbReference type="Pfam" id="PF01385">
    <property type="entry name" value="OrfB_IS605"/>
    <property type="match status" value="1"/>
</dbReference>
<dbReference type="NCBIfam" id="NF040570">
    <property type="entry name" value="guided_TnpB"/>
    <property type="match status" value="1"/>
</dbReference>
<feature type="region of interest" description="Disordered" evidence="5">
    <location>
        <begin position="384"/>
        <end position="406"/>
    </location>
</feature>
<evidence type="ECO:0000256" key="2">
    <source>
        <dbReference type="ARBA" id="ARBA00022578"/>
    </source>
</evidence>
<feature type="domain" description="Probable transposase IS891/IS1136/IS1341" evidence="6">
    <location>
        <begin position="174"/>
        <end position="279"/>
    </location>
</feature>
<dbReference type="EMBL" id="JARDXE010000023">
    <property type="protein sequence ID" value="MDE8648995.1"/>
    <property type="molecule type" value="Genomic_DNA"/>
</dbReference>
<name>A0AAW6LXY8_RHOSG</name>
<dbReference type="RefSeq" id="WP_275232709.1">
    <property type="nucleotide sequence ID" value="NZ_JARDXE010000023.1"/>
</dbReference>
<evidence type="ECO:0000256" key="3">
    <source>
        <dbReference type="ARBA" id="ARBA00023125"/>
    </source>
</evidence>
<evidence type="ECO:0000256" key="4">
    <source>
        <dbReference type="ARBA" id="ARBA00023172"/>
    </source>
</evidence>
<comment type="similarity">
    <text evidence="1">In the C-terminal section; belongs to the transposase 35 family.</text>
</comment>
<feature type="domain" description="Cas12f1-like TNB" evidence="7">
    <location>
        <begin position="312"/>
        <end position="373"/>
    </location>
</feature>
<dbReference type="GO" id="GO:0032196">
    <property type="term" value="P:transposition"/>
    <property type="evidence" value="ECO:0007669"/>
    <property type="project" value="UniProtKB-KW"/>
</dbReference>
<dbReference type="Proteomes" id="UP001217325">
    <property type="component" value="Unassembled WGS sequence"/>
</dbReference>
<evidence type="ECO:0000313" key="9">
    <source>
        <dbReference type="Proteomes" id="UP001217325"/>
    </source>
</evidence>
<dbReference type="AlphaFoldDB" id="A0AAW6LXY8"/>
<comment type="caution">
    <text evidence="8">The sequence shown here is derived from an EMBL/GenBank/DDBJ whole genome shotgun (WGS) entry which is preliminary data.</text>
</comment>
<dbReference type="GO" id="GO:0003677">
    <property type="term" value="F:DNA binding"/>
    <property type="evidence" value="ECO:0007669"/>
    <property type="project" value="UniProtKB-KW"/>
</dbReference>
<evidence type="ECO:0000313" key="8">
    <source>
        <dbReference type="EMBL" id="MDE8648995.1"/>
    </source>
</evidence>
<feature type="region of interest" description="Disordered" evidence="5">
    <location>
        <begin position="276"/>
        <end position="298"/>
    </location>
</feature>
<proteinExistence type="inferred from homology"/>
<reference evidence="8" key="1">
    <citation type="submission" date="2023-02" db="EMBL/GenBank/DDBJ databases">
        <title>A novel hydrolase synthesized by Rhodococcus erythropolis HQ is responsible for the detoxification of Zearalenone.</title>
        <authorList>
            <person name="Hu J."/>
            <person name="Xu J."/>
        </authorList>
    </citation>
    <scope>NUCLEOTIDE SEQUENCE</scope>
    <source>
        <strain evidence="8">HQ</strain>
    </source>
</reference>
<dbReference type="InterPro" id="IPR010095">
    <property type="entry name" value="Cas12f1-like_TNB"/>
</dbReference>
<protein>
    <submittedName>
        <fullName evidence="8">Transposase</fullName>
    </submittedName>
</protein>